<evidence type="ECO:0000313" key="1">
    <source>
        <dbReference type="EMBL" id="MDQ0449256.1"/>
    </source>
</evidence>
<accession>A0ABU0I3S7</accession>
<organism evidence="1 2">
    <name type="scientific">Methylobacterium aerolatum</name>
    <dbReference type="NCBI Taxonomy" id="418708"/>
    <lineage>
        <taxon>Bacteria</taxon>
        <taxon>Pseudomonadati</taxon>
        <taxon>Pseudomonadota</taxon>
        <taxon>Alphaproteobacteria</taxon>
        <taxon>Hyphomicrobiales</taxon>
        <taxon>Methylobacteriaceae</taxon>
        <taxon>Methylobacterium</taxon>
    </lineage>
</organism>
<proteinExistence type="predicted"/>
<keyword evidence="2" id="KW-1185">Reference proteome</keyword>
<evidence type="ECO:0000313" key="2">
    <source>
        <dbReference type="Proteomes" id="UP001231124"/>
    </source>
</evidence>
<gene>
    <name evidence="1" type="ORF">QO012_003773</name>
</gene>
<dbReference type="EMBL" id="JAUSVP010000013">
    <property type="protein sequence ID" value="MDQ0449256.1"/>
    <property type="molecule type" value="Genomic_DNA"/>
</dbReference>
<dbReference type="RefSeq" id="WP_238203972.1">
    <property type="nucleotide sequence ID" value="NZ_BPQE01000016.1"/>
</dbReference>
<sequence>MVQTMGKYAIYLRNVDQADASQPHLLAYDIDGLQQARSLVSSIARSYRDHGQHSGTGVHWFRQGDSLHEIYPWPAQ</sequence>
<protein>
    <submittedName>
        <fullName evidence="1">Uncharacterized protein</fullName>
    </submittedName>
</protein>
<dbReference type="Proteomes" id="UP001231124">
    <property type="component" value="Unassembled WGS sequence"/>
</dbReference>
<reference evidence="1 2" key="1">
    <citation type="submission" date="2023-07" db="EMBL/GenBank/DDBJ databases">
        <title>Genomic Encyclopedia of Type Strains, Phase IV (KMG-IV): sequencing the most valuable type-strain genomes for metagenomic binning, comparative biology and taxonomic classification.</title>
        <authorList>
            <person name="Goeker M."/>
        </authorList>
    </citation>
    <scope>NUCLEOTIDE SEQUENCE [LARGE SCALE GENOMIC DNA]</scope>
    <source>
        <strain evidence="1 2">DSM 19013</strain>
    </source>
</reference>
<name>A0ABU0I3S7_9HYPH</name>
<comment type="caution">
    <text evidence="1">The sequence shown here is derived from an EMBL/GenBank/DDBJ whole genome shotgun (WGS) entry which is preliminary data.</text>
</comment>